<dbReference type="Proteomes" id="UP001331561">
    <property type="component" value="Unassembled WGS sequence"/>
</dbReference>
<dbReference type="InterPro" id="IPR029058">
    <property type="entry name" value="AB_hydrolase_fold"/>
</dbReference>
<proteinExistence type="predicted"/>
<evidence type="ECO:0000313" key="4">
    <source>
        <dbReference type="Proteomes" id="UP001331561"/>
    </source>
</evidence>
<comment type="caution">
    <text evidence="3">The sequence shown here is derived from an EMBL/GenBank/DDBJ whole genome shotgun (WGS) entry which is preliminary data.</text>
</comment>
<organism evidence="3 4">
    <name type="scientific">Uliginosibacterium silvisoli</name>
    <dbReference type="NCBI Taxonomy" id="3114758"/>
    <lineage>
        <taxon>Bacteria</taxon>
        <taxon>Pseudomonadati</taxon>
        <taxon>Pseudomonadota</taxon>
        <taxon>Betaproteobacteria</taxon>
        <taxon>Rhodocyclales</taxon>
        <taxon>Zoogloeaceae</taxon>
        <taxon>Uliginosibacterium</taxon>
    </lineage>
</organism>
<gene>
    <name evidence="3" type="ORF">VVD49_06595</name>
</gene>
<accession>A0ABU6K2D3</accession>
<evidence type="ECO:0008006" key="5">
    <source>
        <dbReference type="Google" id="ProtNLM"/>
    </source>
</evidence>
<feature type="chain" id="PRO_5045687052" description="Dienelactone hydrolase" evidence="2">
    <location>
        <begin position="27"/>
        <end position="429"/>
    </location>
</feature>
<name>A0ABU6K2D3_9RHOO</name>
<keyword evidence="2" id="KW-0732">Signal</keyword>
<dbReference type="SUPFAM" id="SSF53474">
    <property type="entry name" value="alpha/beta-Hydrolases"/>
    <property type="match status" value="1"/>
</dbReference>
<dbReference type="Gene3D" id="3.40.50.1820">
    <property type="entry name" value="alpha/beta hydrolase"/>
    <property type="match status" value="1"/>
</dbReference>
<evidence type="ECO:0000256" key="2">
    <source>
        <dbReference type="SAM" id="SignalP"/>
    </source>
</evidence>
<feature type="signal peptide" evidence="2">
    <location>
        <begin position="1"/>
        <end position="26"/>
    </location>
</feature>
<keyword evidence="1" id="KW-0378">Hydrolase</keyword>
<reference evidence="3 4" key="1">
    <citation type="submission" date="2024-01" db="EMBL/GenBank/DDBJ databases">
        <title>Uliginosibacterium soil sp. nov.</title>
        <authorList>
            <person name="Lv Y."/>
        </authorList>
    </citation>
    <scope>NUCLEOTIDE SEQUENCE [LARGE SCALE GENOMIC DNA]</scope>
    <source>
        <strain evidence="3 4">H3</strain>
    </source>
</reference>
<sequence>MRHPVLKQLLAACTGLVLQCLAPAHAADSSLSVELNEAVVRLPVDVSLRNGTASSGEMLLTSFKPTGPGPFPIAIINHGRNADRSTPERFRMMAMASYLVYQGFAVFVPTRLGYGGSALPPDVPGEQPLDPEASGACGDKDYVGAVAPALQQIARTLSYARQQRHVDPSRYLLVGQSTGGFASVAYAATNPSGLIGYVNFAGGVGGDPLQHPGVPCQPERIARAYANFGKTTRVPNLWIYTENDQYFAPSYSRNWYRGFAAGGSPAQFILQPPFGDDGHRLMGEGRARWNPLMDDFLVRLGLHPVPPPAPPQASGYATINDVARIPWLNASAKARGYGRFLSAKPPRAFAISEAGYWGWANGSTETVSRALGHCNRVSTKPCMLYAIDDVVVWQAPQEATGGLSALPQDASGGLQQKPFGGSWAFHDGS</sequence>
<dbReference type="PANTHER" id="PTHR22946">
    <property type="entry name" value="DIENELACTONE HYDROLASE DOMAIN-CONTAINING PROTEIN-RELATED"/>
    <property type="match status" value="1"/>
</dbReference>
<evidence type="ECO:0000313" key="3">
    <source>
        <dbReference type="EMBL" id="MEC5385385.1"/>
    </source>
</evidence>
<dbReference type="InterPro" id="IPR050261">
    <property type="entry name" value="FrsA_esterase"/>
</dbReference>
<dbReference type="RefSeq" id="WP_327598342.1">
    <property type="nucleotide sequence ID" value="NZ_JAYXHS010000001.1"/>
</dbReference>
<dbReference type="EMBL" id="JAYXHS010000001">
    <property type="protein sequence ID" value="MEC5385385.1"/>
    <property type="molecule type" value="Genomic_DNA"/>
</dbReference>
<keyword evidence="4" id="KW-1185">Reference proteome</keyword>
<dbReference type="PANTHER" id="PTHR22946:SF9">
    <property type="entry name" value="POLYKETIDE TRANSFERASE AF380"/>
    <property type="match status" value="1"/>
</dbReference>
<evidence type="ECO:0000256" key="1">
    <source>
        <dbReference type="ARBA" id="ARBA00022801"/>
    </source>
</evidence>
<protein>
    <recommendedName>
        <fullName evidence="5">Dienelactone hydrolase</fullName>
    </recommendedName>
</protein>